<dbReference type="PROSITE" id="PS51704">
    <property type="entry name" value="GP_PDE"/>
    <property type="match status" value="1"/>
</dbReference>
<dbReference type="SUPFAM" id="SSF51695">
    <property type="entry name" value="PLC-like phosphodiesterases"/>
    <property type="match status" value="1"/>
</dbReference>
<name>A0A0A3ID03_9BACI</name>
<sequence>MKLFAHRGFSGKYPENTLLAFRKAAELDIFGVEFDVHLTADRQLVVIHDETIDRTSNGSGFVKDMTLKELRQYDYGKWFGEQFAGEKIPTLREVLAVFKETDHILNIEIKSDIFEYKGIEQLISEEIEMAGIQERIIISSFNHESIQRFHQLQPTIQTGVLFSSLIVDINSYVNSLPGDALHIHYYHIYRHAIQRVIEDGCTVRAFTVNDAAIARQLQTAGIEAIFTDVPDIILSSLHRIS</sequence>
<dbReference type="AlphaFoldDB" id="A0A0A3ID03"/>
<dbReference type="GO" id="GO:0008081">
    <property type="term" value="F:phosphoric diester hydrolase activity"/>
    <property type="evidence" value="ECO:0007669"/>
    <property type="project" value="InterPro"/>
</dbReference>
<dbReference type="OrthoDB" id="384721at2"/>
<dbReference type="PANTHER" id="PTHR46211:SF1">
    <property type="entry name" value="GLYCEROPHOSPHODIESTER PHOSPHODIESTERASE, CYTOPLASMIC"/>
    <property type="match status" value="1"/>
</dbReference>
<dbReference type="GO" id="GO:0006629">
    <property type="term" value="P:lipid metabolic process"/>
    <property type="evidence" value="ECO:0007669"/>
    <property type="project" value="InterPro"/>
</dbReference>
<accession>A0A0A3ID03</accession>
<dbReference type="EMBL" id="JPVP01000059">
    <property type="protein sequence ID" value="KGR82619.1"/>
    <property type="molecule type" value="Genomic_DNA"/>
</dbReference>
<dbReference type="eggNOG" id="COG0584">
    <property type="taxonomic scope" value="Bacteria"/>
</dbReference>
<feature type="domain" description="GP-PDE" evidence="1">
    <location>
        <begin position="1"/>
        <end position="237"/>
    </location>
</feature>
<dbReference type="Proteomes" id="UP000030437">
    <property type="component" value="Unassembled WGS sequence"/>
</dbReference>
<evidence type="ECO:0000313" key="3">
    <source>
        <dbReference type="Proteomes" id="UP000030437"/>
    </source>
</evidence>
<dbReference type="RefSeq" id="WP_036156952.1">
    <property type="nucleotide sequence ID" value="NZ_AVCX01000002.1"/>
</dbReference>
<dbReference type="InterPro" id="IPR030395">
    <property type="entry name" value="GP_PDE_dom"/>
</dbReference>
<proteinExistence type="predicted"/>
<dbReference type="PANTHER" id="PTHR46211">
    <property type="entry name" value="GLYCEROPHOSPHORYL DIESTER PHOSPHODIESTERASE"/>
    <property type="match status" value="1"/>
</dbReference>
<organism evidence="2 3">
    <name type="scientific">Lysinibacillus odysseyi 34hs-1 = NBRC 100172</name>
    <dbReference type="NCBI Taxonomy" id="1220589"/>
    <lineage>
        <taxon>Bacteria</taxon>
        <taxon>Bacillati</taxon>
        <taxon>Bacillota</taxon>
        <taxon>Bacilli</taxon>
        <taxon>Bacillales</taxon>
        <taxon>Bacillaceae</taxon>
        <taxon>Lysinibacillus</taxon>
    </lineage>
</organism>
<gene>
    <name evidence="2" type="ORF">CD32_17285</name>
</gene>
<evidence type="ECO:0000259" key="1">
    <source>
        <dbReference type="PROSITE" id="PS51704"/>
    </source>
</evidence>
<dbReference type="InterPro" id="IPR017946">
    <property type="entry name" value="PLC-like_Pdiesterase_TIM-brl"/>
</dbReference>
<dbReference type="STRING" id="1220589.CD32_17285"/>
<dbReference type="CDD" id="cd08563">
    <property type="entry name" value="GDPD_TtGDE_like"/>
    <property type="match status" value="1"/>
</dbReference>
<evidence type="ECO:0000313" key="2">
    <source>
        <dbReference type="EMBL" id="KGR82619.1"/>
    </source>
</evidence>
<keyword evidence="3" id="KW-1185">Reference proteome</keyword>
<dbReference type="Gene3D" id="3.20.20.190">
    <property type="entry name" value="Phosphatidylinositol (PI) phosphodiesterase"/>
    <property type="match status" value="1"/>
</dbReference>
<protein>
    <recommendedName>
        <fullName evidence="1">GP-PDE domain-containing protein</fullName>
    </recommendedName>
</protein>
<reference evidence="2 3" key="1">
    <citation type="submission" date="2014-02" db="EMBL/GenBank/DDBJ databases">
        <title>Draft genome sequence of Lysinibacillus odysseyi NBRC 100172.</title>
        <authorList>
            <person name="Zhang F."/>
            <person name="Wang G."/>
            <person name="Zhang L."/>
        </authorList>
    </citation>
    <scope>NUCLEOTIDE SEQUENCE [LARGE SCALE GENOMIC DNA]</scope>
    <source>
        <strain evidence="2 3">NBRC 100172</strain>
    </source>
</reference>
<dbReference type="Pfam" id="PF03009">
    <property type="entry name" value="GDPD"/>
    <property type="match status" value="1"/>
</dbReference>
<comment type="caution">
    <text evidence="2">The sequence shown here is derived from an EMBL/GenBank/DDBJ whole genome shotgun (WGS) entry which is preliminary data.</text>
</comment>